<gene>
    <name evidence="1" type="ORF">NKR19_g8011</name>
</gene>
<protein>
    <submittedName>
        <fullName evidence="1">Uncharacterized protein</fullName>
    </submittedName>
</protein>
<evidence type="ECO:0000313" key="1">
    <source>
        <dbReference type="EMBL" id="KAJ9137999.1"/>
    </source>
</evidence>
<name>A0AA38R766_9PEZI</name>
<keyword evidence="2" id="KW-1185">Reference proteome</keyword>
<dbReference type="Proteomes" id="UP001174691">
    <property type="component" value="Unassembled WGS sequence"/>
</dbReference>
<dbReference type="EMBL" id="JANBVN010000152">
    <property type="protein sequence ID" value="KAJ9137999.1"/>
    <property type="molecule type" value="Genomic_DNA"/>
</dbReference>
<organism evidence="1 2">
    <name type="scientific">Coniochaeta hoffmannii</name>
    <dbReference type="NCBI Taxonomy" id="91930"/>
    <lineage>
        <taxon>Eukaryota</taxon>
        <taxon>Fungi</taxon>
        <taxon>Dikarya</taxon>
        <taxon>Ascomycota</taxon>
        <taxon>Pezizomycotina</taxon>
        <taxon>Sordariomycetes</taxon>
        <taxon>Sordariomycetidae</taxon>
        <taxon>Coniochaetales</taxon>
        <taxon>Coniochaetaceae</taxon>
        <taxon>Coniochaeta</taxon>
    </lineage>
</organism>
<reference evidence="1" key="1">
    <citation type="submission" date="2022-07" db="EMBL/GenBank/DDBJ databases">
        <title>Fungi with potential for degradation of polypropylene.</title>
        <authorList>
            <person name="Gostincar C."/>
        </authorList>
    </citation>
    <scope>NUCLEOTIDE SEQUENCE</scope>
    <source>
        <strain evidence="1">EXF-13287</strain>
    </source>
</reference>
<comment type="caution">
    <text evidence="1">The sequence shown here is derived from an EMBL/GenBank/DDBJ whole genome shotgun (WGS) entry which is preliminary data.</text>
</comment>
<sequence length="144" mass="16377">MLHDQLKHFIMGDLLALDVYRWTWSARPASSSSRGLPKGWTNCATACAPPGFAHREEEQHVLLIKAWPRKRSIDIEKWAGGPLCGTRGDQSVSIASTADPRRFTVSGGPLRLSFRTLFGRDKRFAERDIVLDERMLKNTRIREE</sequence>
<dbReference type="AlphaFoldDB" id="A0AA38R766"/>
<proteinExistence type="predicted"/>
<evidence type="ECO:0000313" key="2">
    <source>
        <dbReference type="Proteomes" id="UP001174691"/>
    </source>
</evidence>
<accession>A0AA38R766</accession>